<reference evidence="2" key="1">
    <citation type="journal article" date="2020" name="mSystems">
        <title>Genome- and Community-Level Interaction Insights into Carbon Utilization and Element Cycling Functions of Hydrothermarchaeota in Hydrothermal Sediment.</title>
        <authorList>
            <person name="Zhou Z."/>
            <person name="Liu Y."/>
            <person name="Xu W."/>
            <person name="Pan J."/>
            <person name="Luo Z.H."/>
            <person name="Li M."/>
        </authorList>
    </citation>
    <scope>NUCLEOTIDE SEQUENCE [LARGE SCALE GENOMIC DNA]</scope>
    <source>
        <strain evidence="2">SpSt-732</strain>
    </source>
</reference>
<sequence>MHINPTEVLGIANSIAKFGEIVAGTKNEVFLLNYIRSFVEDYSDEAVLEPVPVTSWHEEYCYVESEGKTYRCAIQPPYSGSIDFEFRSNEVVFLSHDEVLGGEQLEQEVYDRVVVVETPRDPDDIATIAITLATKNPKMLVFSDARETIRRIVILNKLVALYERAESLRIPVIVLPGSVARKMLVATSTRVLGSSRAFRSHGYNLLAWRYRGRGSIYLVAHHDHWLSGASDNVLGVALATALYKMVSESILKNIGISLALFTAEEGFPETINSFYWLVGSRYFVSKHYGKLFDELIAAVNIDVVYGERVRVSTANPILMSVLRGLGPIESDSIVFDSFSFTQAGLPSLTLHAFQDVLANGVYHSELDALEAININTVEIFAEKAVQVLKKLAEYSDKVEIRELESALSSEIAKQGGVNLDVAEALYTFFKELKKCHGHSITRLFNNFARASVKTFVDIDIGSRLGVREFTVLLKCFDHVFSIPTYGLNNAVECYESHKFNIDLLKYIVCEVCKCEYSKAVR</sequence>
<dbReference type="SUPFAM" id="SSF53187">
    <property type="entry name" value="Zn-dependent exopeptidases"/>
    <property type="match status" value="1"/>
</dbReference>
<dbReference type="Pfam" id="PF04389">
    <property type="entry name" value="Peptidase_M28"/>
    <property type="match status" value="1"/>
</dbReference>
<evidence type="ECO:0000313" key="2">
    <source>
        <dbReference type="EMBL" id="HGI87041.1"/>
    </source>
</evidence>
<name>A0A7C4BB39_9CREN</name>
<proteinExistence type="predicted"/>
<dbReference type="Gene3D" id="3.50.30.30">
    <property type="match status" value="1"/>
</dbReference>
<dbReference type="AlphaFoldDB" id="A0A7C4BB39"/>
<comment type="caution">
    <text evidence="2">The sequence shown here is derived from an EMBL/GenBank/DDBJ whole genome shotgun (WGS) entry which is preliminary data.</text>
</comment>
<dbReference type="InterPro" id="IPR007484">
    <property type="entry name" value="Peptidase_M28"/>
</dbReference>
<organism evidence="2">
    <name type="scientific">Ignisphaera aggregans</name>
    <dbReference type="NCBI Taxonomy" id="334771"/>
    <lineage>
        <taxon>Archaea</taxon>
        <taxon>Thermoproteota</taxon>
        <taxon>Thermoprotei</taxon>
        <taxon>Desulfurococcales</taxon>
        <taxon>Desulfurococcaceae</taxon>
        <taxon>Ignisphaera</taxon>
    </lineage>
</organism>
<dbReference type="Gene3D" id="3.40.630.10">
    <property type="entry name" value="Zn peptidases"/>
    <property type="match status" value="1"/>
</dbReference>
<dbReference type="EMBL" id="DTFF01000013">
    <property type="protein sequence ID" value="HGI87041.1"/>
    <property type="molecule type" value="Genomic_DNA"/>
</dbReference>
<protein>
    <submittedName>
        <fullName evidence="2">M28 family peptidase</fullName>
    </submittedName>
</protein>
<gene>
    <name evidence="2" type="ORF">ENV14_01385</name>
</gene>
<accession>A0A7C4BB39</accession>
<feature type="domain" description="Peptidase M28" evidence="1">
    <location>
        <begin position="215"/>
        <end position="385"/>
    </location>
</feature>
<evidence type="ECO:0000259" key="1">
    <source>
        <dbReference type="Pfam" id="PF04389"/>
    </source>
</evidence>